<dbReference type="Proteomes" id="UP000800200">
    <property type="component" value="Unassembled WGS sequence"/>
</dbReference>
<feature type="compositionally biased region" description="Low complexity" evidence="1">
    <location>
        <begin position="299"/>
        <end position="310"/>
    </location>
</feature>
<organism evidence="3 4">
    <name type="scientific">Zopfia rhizophila CBS 207.26</name>
    <dbReference type="NCBI Taxonomy" id="1314779"/>
    <lineage>
        <taxon>Eukaryota</taxon>
        <taxon>Fungi</taxon>
        <taxon>Dikarya</taxon>
        <taxon>Ascomycota</taxon>
        <taxon>Pezizomycotina</taxon>
        <taxon>Dothideomycetes</taxon>
        <taxon>Dothideomycetes incertae sedis</taxon>
        <taxon>Zopfiaceae</taxon>
        <taxon>Zopfia</taxon>
    </lineage>
</organism>
<sequence length="440" mass="49461">MPTYRSINVELRSQYDIDAIPEYFPKPYAYYIKQGITADLPSLVDEKTSTCSVYVPVLPSSQFWISYSVSPPVEDKFFLFKLFINGTHIVSWSTGKNDGWKGKTMFGLYEREEGEDGKKRFEKRALCFTDCDKKDRKWKGVTNAYDAGAYMEVKVHRASGRRRIPREADNFKETFHATHGRGIGLINAGHAGGEQPKRFYKFALIDPVDQPFATFRYYYRTWEQIRDLGLFDDESDVSSMSLIEPYSFEPGGLDPQKKTKEECEMTPEDSREESSESEENDTPTPSPRAYYIPSGAPESSSRLSAGSALSDRCSEKPEPRRHSGGGTPPRFYQLSVPSSLRLAPPEPSKDLPSIPKKSDSLSSLAYRPHPAYPVEDWTERTPSPAKSIIDGISTPPLDRKRGIMAVSLMSVVTNALRRRGAPSSEFVSETGSRTASRNVS</sequence>
<dbReference type="Pfam" id="PF25534">
    <property type="entry name" value="DUF7918"/>
    <property type="match status" value="1"/>
</dbReference>
<feature type="domain" description="DUF7918" evidence="2">
    <location>
        <begin position="45"/>
        <end position="229"/>
    </location>
</feature>
<feature type="region of interest" description="Disordered" evidence="1">
    <location>
        <begin position="418"/>
        <end position="440"/>
    </location>
</feature>
<protein>
    <recommendedName>
        <fullName evidence="2">DUF7918 domain-containing protein</fullName>
    </recommendedName>
</protein>
<dbReference type="OrthoDB" id="436496at2759"/>
<evidence type="ECO:0000259" key="2">
    <source>
        <dbReference type="Pfam" id="PF25534"/>
    </source>
</evidence>
<feature type="compositionally biased region" description="Basic and acidic residues" evidence="1">
    <location>
        <begin position="312"/>
        <end position="321"/>
    </location>
</feature>
<evidence type="ECO:0000256" key="1">
    <source>
        <dbReference type="SAM" id="MobiDB-lite"/>
    </source>
</evidence>
<reference evidence="3" key="1">
    <citation type="journal article" date="2020" name="Stud. Mycol.">
        <title>101 Dothideomycetes genomes: a test case for predicting lifestyles and emergence of pathogens.</title>
        <authorList>
            <person name="Haridas S."/>
            <person name="Albert R."/>
            <person name="Binder M."/>
            <person name="Bloem J."/>
            <person name="Labutti K."/>
            <person name="Salamov A."/>
            <person name="Andreopoulos B."/>
            <person name="Baker S."/>
            <person name="Barry K."/>
            <person name="Bills G."/>
            <person name="Bluhm B."/>
            <person name="Cannon C."/>
            <person name="Castanera R."/>
            <person name="Culley D."/>
            <person name="Daum C."/>
            <person name="Ezra D."/>
            <person name="Gonzalez J."/>
            <person name="Henrissat B."/>
            <person name="Kuo A."/>
            <person name="Liang C."/>
            <person name="Lipzen A."/>
            <person name="Lutzoni F."/>
            <person name="Magnuson J."/>
            <person name="Mondo S."/>
            <person name="Nolan M."/>
            <person name="Ohm R."/>
            <person name="Pangilinan J."/>
            <person name="Park H.-J."/>
            <person name="Ramirez L."/>
            <person name="Alfaro M."/>
            <person name="Sun H."/>
            <person name="Tritt A."/>
            <person name="Yoshinaga Y."/>
            <person name="Zwiers L.-H."/>
            <person name="Turgeon B."/>
            <person name="Goodwin S."/>
            <person name="Spatafora J."/>
            <person name="Crous P."/>
            <person name="Grigoriev I."/>
        </authorList>
    </citation>
    <scope>NUCLEOTIDE SEQUENCE</scope>
    <source>
        <strain evidence="3">CBS 207.26</strain>
    </source>
</reference>
<feature type="region of interest" description="Disordered" evidence="1">
    <location>
        <begin position="242"/>
        <end position="396"/>
    </location>
</feature>
<evidence type="ECO:0000313" key="3">
    <source>
        <dbReference type="EMBL" id="KAF2175657.1"/>
    </source>
</evidence>
<dbReference type="EMBL" id="ML994727">
    <property type="protein sequence ID" value="KAF2175657.1"/>
    <property type="molecule type" value="Genomic_DNA"/>
</dbReference>
<gene>
    <name evidence="3" type="ORF">K469DRAFT_679615</name>
</gene>
<keyword evidence="4" id="KW-1185">Reference proteome</keyword>
<evidence type="ECO:0000313" key="4">
    <source>
        <dbReference type="Proteomes" id="UP000800200"/>
    </source>
</evidence>
<dbReference type="AlphaFoldDB" id="A0A6A6D8B8"/>
<name>A0A6A6D8B8_9PEZI</name>
<dbReference type="InterPro" id="IPR057678">
    <property type="entry name" value="DUF7918"/>
</dbReference>
<feature type="compositionally biased region" description="Polar residues" evidence="1">
    <location>
        <begin position="425"/>
        <end position="440"/>
    </location>
</feature>
<accession>A0A6A6D8B8</accession>
<proteinExistence type="predicted"/>
<feature type="compositionally biased region" description="Basic and acidic residues" evidence="1">
    <location>
        <begin position="255"/>
        <end position="274"/>
    </location>
</feature>